<reference evidence="10 11" key="1">
    <citation type="submission" date="2017-05" db="EMBL/GenBank/DDBJ databases">
        <title>Vagococcus spp. assemblies.</title>
        <authorList>
            <person name="Gulvik C.A."/>
        </authorList>
    </citation>
    <scope>NUCLEOTIDE SEQUENCE [LARGE SCALE GENOMIC DNA]</scope>
    <source>
        <strain evidence="10 11">CCUG 41755</strain>
    </source>
</reference>
<evidence type="ECO:0000313" key="11">
    <source>
        <dbReference type="Proteomes" id="UP000287101"/>
    </source>
</evidence>
<organism evidence="10 11">
    <name type="scientific">Vagococcus fessus</name>
    <dbReference type="NCBI Taxonomy" id="120370"/>
    <lineage>
        <taxon>Bacteria</taxon>
        <taxon>Bacillati</taxon>
        <taxon>Bacillota</taxon>
        <taxon>Bacilli</taxon>
        <taxon>Lactobacillales</taxon>
        <taxon>Enterococcaceae</taxon>
        <taxon>Vagococcus</taxon>
    </lineage>
</organism>
<keyword evidence="5" id="KW-0046">Antibiotic resistance</keyword>
<evidence type="ECO:0000256" key="1">
    <source>
        <dbReference type="ARBA" id="ARBA00011738"/>
    </source>
</evidence>
<evidence type="ECO:0000259" key="9">
    <source>
        <dbReference type="PROSITE" id="PS51186"/>
    </source>
</evidence>
<keyword evidence="6" id="KW-0012">Acyltransferase</keyword>
<evidence type="ECO:0000256" key="3">
    <source>
        <dbReference type="ARBA" id="ARBA00017677"/>
    </source>
</evidence>
<evidence type="ECO:0000256" key="2">
    <source>
        <dbReference type="ARBA" id="ARBA00012888"/>
    </source>
</evidence>
<gene>
    <name evidence="10" type="ORF">CBF31_00775</name>
</gene>
<sequence length="150" mass="16809">MVFQATKEDLSDCVELAHLLWPSSDKLALEKELEQLLQDSNAALFIKKDTLNRTIGFAQVQLRSDYVEGTSSSPVGYLEGLYVCEEARRQGLAKRLVTACESWAKVKGCSEFASDCELTNTESYMMHLKLGFNEANRVICFKKDIEDGGE</sequence>
<keyword evidence="4 10" id="KW-0808">Transferase</keyword>
<dbReference type="InterPro" id="IPR024170">
    <property type="entry name" value="Aminoglycoside_N6-AcTrfrase"/>
</dbReference>
<proteinExistence type="predicted"/>
<dbReference type="RefSeq" id="WP_126829985.1">
    <property type="nucleotide sequence ID" value="NZ_CBCRYB010000006.1"/>
</dbReference>
<comment type="subunit">
    <text evidence="1">Homodimer.</text>
</comment>
<dbReference type="GO" id="GO:0047663">
    <property type="term" value="F:aminoglycoside 6'-N-acetyltransferase activity"/>
    <property type="evidence" value="ECO:0007669"/>
    <property type="project" value="UniProtKB-EC"/>
</dbReference>
<evidence type="ECO:0000256" key="7">
    <source>
        <dbReference type="ARBA" id="ARBA00029660"/>
    </source>
</evidence>
<dbReference type="GO" id="GO:0046677">
    <property type="term" value="P:response to antibiotic"/>
    <property type="evidence" value="ECO:0007669"/>
    <property type="project" value="UniProtKB-KW"/>
</dbReference>
<evidence type="ECO:0000256" key="8">
    <source>
        <dbReference type="ARBA" id="ARBA00048923"/>
    </source>
</evidence>
<dbReference type="SUPFAM" id="SSF55729">
    <property type="entry name" value="Acyl-CoA N-acyltransferases (Nat)"/>
    <property type="match status" value="1"/>
</dbReference>
<dbReference type="AlphaFoldDB" id="A0A430ABM2"/>
<dbReference type="PIRSF" id="PIRSF000452">
    <property type="entry name" value="6-N-acetyltransf"/>
    <property type="match status" value="1"/>
</dbReference>
<dbReference type="InterPro" id="IPR050832">
    <property type="entry name" value="Bact_Acetyltransf"/>
</dbReference>
<accession>A0A430ABM2</accession>
<evidence type="ECO:0000313" key="10">
    <source>
        <dbReference type="EMBL" id="RSU04581.1"/>
    </source>
</evidence>
<dbReference type="InterPro" id="IPR016181">
    <property type="entry name" value="Acyl_CoA_acyltransferase"/>
</dbReference>
<dbReference type="InterPro" id="IPR000182">
    <property type="entry name" value="GNAT_dom"/>
</dbReference>
<dbReference type="EC" id="2.3.1.82" evidence="2"/>
<protein>
    <recommendedName>
        <fullName evidence="3">Aminoglycoside N(6')-acetyltransferase type 1</fullName>
        <ecNumber evidence="2">2.3.1.82</ecNumber>
    </recommendedName>
    <alternativeName>
        <fullName evidence="7">Aminoglycoside resistance protein</fullName>
    </alternativeName>
</protein>
<dbReference type="EMBL" id="NGJY01000001">
    <property type="protein sequence ID" value="RSU04581.1"/>
    <property type="molecule type" value="Genomic_DNA"/>
</dbReference>
<dbReference type="PANTHER" id="PTHR43877">
    <property type="entry name" value="AMINOALKYLPHOSPHONATE N-ACETYLTRANSFERASE-RELATED-RELATED"/>
    <property type="match status" value="1"/>
</dbReference>
<dbReference type="OrthoDB" id="118633at2"/>
<keyword evidence="11" id="KW-1185">Reference proteome</keyword>
<evidence type="ECO:0000256" key="4">
    <source>
        <dbReference type="ARBA" id="ARBA00022679"/>
    </source>
</evidence>
<dbReference type="Proteomes" id="UP000287101">
    <property type="component" value="Unassembled WGS sequence"/>
</dbReference>
<comment type="caution">
    <text evidence="10">The sequence shown here is derived from an EMBL/GenBank/DDBJ whole genome shotgun (WGS) entry which is preliminary data.</text>
</comment>
<dbReference type="CDD" id="cd04301">
    <property type="entry name" value="NAT_SF"/>
    <property type="match status" value="1"/>
</dbReference>
<comment type="catalytic activity">
    <reaction evidence="8">
        <text>kanamycin B + acetyl-CoA = N(6')-acetylkanamycin B + CoA + H(+)</text>
        <dbReference type="Rhea" id="RHEA:16449"/>
        <dbReference type="ChEBI" id="CHEBI:15378"/>
        <dbReference type="ChEBI" id="CHEBI:57287"/>
        <dbReference type="ChEBI" id="CHEBI:57288"/>
        <dbReference type="ChEBI" id="CHEBI:58390"/>
        <dbReference type="ChEBI" id="CHEBI:58549"/>
        <dbReference type="EC" id="2.3.1.82"/>
    </reaction>
</comment>
<evidence type="ECO:0000256" key="6">
    <source>
        <dbReference type="ARBA" id="ARBA00023315"/>
    </source>
</evidence>
<dbReference type="PROSITE" id="PS51186">
    <property type="entry name" value="GNAT"/>
    <property type="match status" value="1"/>
</dbReference>
<dbReference type="Pfam" id="PF00583">
    <property type="entry name" value="Acetyltransf_1"/>
    <property type="match status" value="1"/>
</dbReference>
<evidence type="ECO:0000256" key="5">
    <source>
        <dbReference type="ARBA" id="ARBA00023251"/>
    </source>
</evidence>
<feature type="domain" description="N-acetyltransferase" evidence="9">
    <location>
        <begin position="1"/>
        <end position="150"/>
    </location>
</feature>
<dbReference type="NCBIfam" id="NF043067">
    <property type="entry name" value="AAC_6p_group_E"/>
    <property type="match status" value="1"/>
</dbReference>
<dbReference type="Gene3D" id="3.40.630.30">
    <property type="match status" value="1"/>
</dbReference>
<name>A0A430ABM2_9ENTE</name>